<dbReference type="KEGG" id="htu:Htur_0863"/>
<organism evidence="2 3">
    <name type="scientific">Haloterrigena turkmenica (strain ATCC 51198 / DSM 5511 / JCM 9101 / NCIMB 13204 / VKM B-1734 / 4k)</name>
    <name type="common">Halococcus turkmenicus</name>
    <dbReference type="NCBI Taxonomy" id="543526"/>
    <lineage>
        <taxon>Archaea</taxon>
        <taxon>Methanobacteriati</taxon>
        <taxon>Methanobacteriota</taxon>
        <taxon>Stenosarchaea group</taxon>
        <taxon>Halobacteria</taxon>
        <taxon>Halobacteriales</taxon>
        <taxon>Natrialbaceae</taxon>
        <taxon>Haloterrigena</taxon>
    </lineage>
</organism>
<gene>
    <name evidence="2" type="ordered locus">Htur_0863</name>
</gene>
<keyword evidence="3" id="KW-1185">Reference proteome</keyword>
<dbReference type="GeneID" id="8741446"/>
<dbReference type="Proteomes" id="UP000001903">
    <property type="component" value="Chromosome"/>
</dbReference>
<feature type="domain" description="Halobacterial output" evidence="1">
    <location>
        <begin position="39"/>
        <end position="112"/>
    </location>
</feature>
<name>D2RXS4_HALTV</name>
<reference evidence="2 3" key="1">
    <citation type="journal article" date="2010" name="Stand. Genomic Sci.">
        <title>Complete genome sequence of Haloterrigena turkmenica type strain (4k).</title>
        <authorList>
            <person name="Saunders E."/>
            <person name="Tindall B.J."/>
            <person name="Fahnrich R."/>
            <person name="Lapidus A."/>
            <person name="Copeland A."/>
            <person name="Del Rio T.G."/>
            <person name="Lucas S."/>
            <person name="Chen F."/>
            <person name="Tice H."/>
            <person name="Cheng J.F."/>
            <person name="Han C."/>
            <person name="Detter J.C."/>
            <person name="Bruce D."/>
            <person name="Goodwin L."/>
            <person name="Chain P."/>
            <person name="Pitluck S."/>
            <person name="Pati A."/>
            <person name="Ivanova N."/>
            <person name="Mavromatis K."/>
            <person name="Chen A."/>
            <person name="Palaniappan K."/>
            <person name="Land M."/>
            <person name="Hauser L."/>
            <person name="Chang Y.J."/>
            <person name="Jeffries C.D."/>
            <person name="Brettin T."/>
            <person name="Rohde M."/>
            <person name="Goker M."/>
            <person name="Bristow J."/>
            <person name="Eisen J.A."/>
            <person name="Markowitz V."/>
            <person name="Hugenholtz P."/>
            <person name="Klenk H.P."/>
            <person name="Kyrpides N.C."/>
        </authorList>
    </citation>
    <scope>NUCLEOTIDE SEQUENCE [LARGE SCALE GENOMIC DNA]</scope>
    <source>
        <strain evidence="3">ATCC 51198 / DSM 5511 / JCM 9101 / NCIMB 13204 / VKM B-1734 / 4k</strain>
    </source>
</reference>
<accession>D2RXS4</accession>
<dbReference type="OrthoDB" id="193772at2157"/>
<dbReference type="AlphaFoldDB" id="D2RXS4"/>
<evidence type="ECO:0000259" key="1">
    <source>
        <dbReference type="Pfam" id="PF18545"/>
    </source>
</evidence>
<sequence length="122" mass="12984">MSRTDPRATLTPIDDVGGHTIYADEDRGTYHAWCDDDAYEPASTAVVIAVASILEVEPDELEALSDAVDPDALDALVGRWRRAAGTAVGTVTFSYAAHTVTVRSSGEIVVEPASQRVRPIDG</sequence>
<dbReference type="eggNOG" id="arCOG08928">
    <property type="taxonomic scope" value="Archaea"/>
</dbReference>
<dbReference type="RefSeq" id="WP_012942074.1">
    <property type="nucleotide sequence ID" value="NC_013743.1"/>
</dbReference>
<dbReference type="Pfam" id="PF18545">
    <property type="entry name" value="HalOD1"/>
    <property type="match status" value="1"/>
</dbReference>
<dbReference type="HOGENOM" id="CLU_159738_4_0_2"/>
<dbReference type="EMBL" id="CP001860">
    <property type="protein sequence ID" value="ADB59758.1"/>
    <property type="molecule type" value="Genomic_DNA"/>
</dbReference>
<proteinExistence type="predicted"/>
<evidence type="ECO:0000313" key="3">
    <source>
        <dbReference type="Proteomes" id="UP000001903"/>
    </source>
</evidence>
<dbReference type="InterPro" id="IPR040624">
    <property type="entry name" value="HalOD1"/>
</dbReference>
<evidence type="ECO:0000313" key="2">
    <source>
        <dbReference type="EMBL" id="ADB59758.1"/>
    </source>
</evidence>
<protein>
    <recommendedName>
        <fullName evidence="1">Halobacterial output domain-containing protein</fullName>
    </recommendedName>
</protein>